<dbReference type="RefSeq" id="WP_341674162.1">
    <property type="nucleotide sequence ID" value="NZ_JBBYHV010000002.1"/>
</dbReference>
<feature type="chain" id="PRO_5046474019" description="Lipoprotein" evidence="1">
    <location>
        <begin position="25"/>
        <end position="208"/>
    </location>
</feature>
<evidence type="ECO:0000313" key="3">
    <source>
        <dbReference type="Proteomes" id="UP001497045"/>
    </source>
</evidence>
<organism evidence="2 3">
    <name type="scientific">Aurantiacibacter gilvus</name>
    <dbReference type="NCBI Taxonomy" id="3139141"/>
    <lineage>
        <taxon>Bacteria</taxon>
        <taxon>Pseudomonadati</taxon>
        <taxon>Pseudomonadota</taxon>
        <taxon>Alphaproteobacteria</taxon>
        <taxon>Sphingomonadales</taxon>
        <taxon>Erythrobacteraceae</taxon>
        <taxon>Aurantiacibacter</taxon>
    </lineage>
</organism>
<dbReference type="PROSITE" id="PS00018">
    <property type="entry name" value="EF_HAND_1"/>
    <property type="match status" value="1"/>
</dbReference>
<dbReference type="EMBL" id="JBBYHV010000002">
    <property type="protein sequence ID" value="MEL1251614.1"/>
    <property type="molecule type" value="Genomic_DNA"/>
</dbReference>
<gene>
    <name evidence="2" type="ORF">AAEO60_13135</name>
</gene>
<reference evidence="2 3" key="1">
    <citation type="submission" date="2024-04" db="EMBL/GenBank/DDBJ databases">
        <title>Aurantiacibacter sp. DGU6 16S ribosomal RNA gene Genome sequencing and assembly.</title>
        <authorList>
            <person name="Park S."/>
        </authorList>
    </citation>
    <scope>NUCLEOTIDE SEQUENCE [LARGE SCALE GENOMIC DNA]</scope>
    <source>
        <strain evidence="2 3">DGU6</strain>
    </source>
</reference>
<accession>A0ABU9IGR0</accession>
<evidence type="ECO:0000256" key="1">
    <source>
        <dbReference type="SAM" id="SignalP"/>
    </source>
</evidence>
<sequence length="208" mass="23389">MVARLPACLLILAATGCASVPAGAPLVHTPWLGLQFEQADGEVRMSRLNDLMTDVYLSRTPFTVVLPVRTDNDTYRVTAWTDPSIFTEADPDSRRIQSRDNGVPFYFSEATGMADTAAGSGTLFINDEGHHFLNGLRLGPERDRHTFNVSSMLYLGNDERREYPVSVQSDRLYLVAWFDDDEDGSMDHGEYEFLILHFNRPVRQAANR</sequence>
<keyword evidence="1" id="KW-0732">Signal</keyword>
<keyword evidence="3" id="KW-1185">Reference proteome</keyword>
<dbReference type="InterPro" id="IPR018247">
    <property type="entry name" value="EF_Hand_1_Ca_BS"/>
</dbReference>
<name>A0ABU9IGR0_9SPHN</name>
<proteinExistence type="predicted"/>
<evidence type="ECO:0000313" key="2">
    <source>
        <dbReference type="EMBL" id="MEL1251614.1"/>
    </source>
</evidence>
<comment type="caution">
    <text evidence="2">The sequence shown here is derived from an EMBL/GenBank/DDBJ whole genome shotgun (WGS) entry which is preliminary data.</text>
</comment>
<evidence type="ECO:0008006" key="4">
    <source>
        <dbReference type="Google" id="ProtNLM"/>
    </source>
</evidence>
<dbReference type="PROSITE" id="PS51257">
    <property type="entry name" value="PROKAR_LIPOPROTEIN"/>
    <property type="match status" value="1"/>
</dbReference>
<dbReference type="Proteomes" id="UP001497045">
    <property type="component" value="Unassembled WGS sequence"/>
</dbReference>
<feature type="signal peptide" evidence="1">
    <location>
        <begin position="1"/>
        <end position="24"/>
    </location>
</feature>
<protein>
    <recommendedName>
        <fullName evidence="4">Lipoprotein</fullName>
    </recommendedName>
</protein>